<feature type="compositionally biased region" description="Basic and acidic residues" evidence="1">
    <location>
        <begin position="109"/>
        <end position="124"/>
    </location>
</feature>
<proteinExistence type="predicted"/>
<dbReference type="Proteomes" id="UP000188354">
    <property type="component" value="Chromosome LG10"/>
</dbReference>
<reference evidence="2 3" key="1">
    <citation type="journal article" date="2017" name="Plant Biotechnol. J.">
        <title>A comprehensive draft genome sequence for lupin (Lupinus angustifolius), an emerging health food: insights into plant-microbe interactions and legume evolution.</title>
        <authorList>
            <person name="Hane J.K."/>
            <person name="Ming Y."/>
            <person name="Kamphuis L.G."/>
            <person name="Nelson M.N."/>
            <person name="Garg G."/>
            <person name="Atkins C.A."/>
            <person name="Bayer P.E."/>
            <person name="Bravo A."/>
            <person name="Bringans S."/>
            <person name="Cannon S."/>
            <person name="Edwards D."/>
            <person name="Foley R."/>
            <person name="Gao L.L."/>
            <person name="Harrison M.J."/>
            <person name="Huang W."/>
            <person name="Hurgobin B."/>
            <person name="Li S."/>
            <person name="Liu C.W."/>
            <person name="McGrath A."/>
            <person name="Morahan G."/>
            <person name="Murray J."/>
            <person name="Weller J."/>
            <person name="Jian J."/>
            <person name="Singh K.B."/>
        </authorList>
    </citation>
    <scope>NUCLEOTIDE SEQUENCE [LARGE SCALE GENOMIC DNA]</scope>
    <source>
        <strain evidence="3">cv. Tanjil</strain>
        <tissue evidence="2">Whole plant</tissue>
    </source>
</reference>
<gene>
    <name evidence="2" type="ORF">TanjilG_20564</name>
</gene>
<feature type="region of interest" description="Disordered" evidence="1">
    <location>
        <begin position="108"/>
        <end position="131"/>
    </location>
</feature>
<evidence type="ECO:0000313" key="2">
    <source>
        <dbReference type="EMBL" id="OIW03260.1"/>
    </source>
</evidence>
<evidence type="ECO:0000256" key="1">
    <source>
        <dbReference type="SAM" id="MobiDB-lite"/>
    </source>
</evidence>
<dbReference type="AlphaFoldDB" id="A0A1J7GS74"/>
<feature type="compositionally biased region" description="Basic and acidic residues" evidence="1">
    <location>
        <begin position="60"/>
        <end position="71"/>
    </location>
</feature>
<keyword evidence="3" id="KW-1185">Reference proteome</keyword>
<evidence type="ECO:0000313" key="3">
    <source>
        <dbReference type="Proteomes" id="UP000188354"/>
    </source>
</evidence>
<dbReference type="Gramene" id="OIW03260">
    <property type="protein sequence ID" value="OIW03260"/>
    <property type="gene ID" value="TanjilG_20564"/>
</dbReference>
<feature type="region of interest" description="Disordered" evidence="1">
    <location>
        <begin position="41"/>
        <end position="77"/>
    </location>
</feature>
<name>A0A1J7GS74_LUPAN</name>
<organism evidence="2 3">
    <name type="scientific">Lupinus angustifolius</name>
    <name type="common">Narrow-leaved blue lupine</name>
    <dbReference type="NCBI Taxonomy" id="3871"/>
    <lineage>
        <taxon>Eukaryota</taxon>
        <taxon>Viridiplantae</taxon>
        <taxon>Streptophyta</taxon>
        <taxon>Embryophyta</taxon>
        <taxon>Tracheophyta</taxon>
        <taxon>Spermatophyta</taxon>
        <taxon>Magnoliopsida</taxon>
        <taxon>eudicotyledons</taxon>
        <taxon>Gunneridae</taxon>
        <taxon>Pentapetalae</taxon>
        <taxon>rosids</taxon>
        <taxon>fabids</taxon>
        <taxon>Fabales</taxon>
        <taxon>Fabaceae</taxon>
        <taxon>Papilionoideae</taxon>
        <taxon>50 kb inversion clade</taxon>
        <taxon>genistoids sensu lato</taxon>
        <taxon>core genistoids</taxon>
        <taxon>Genisteae</taxon>
        <taxon>Lupinus</taxon>
    </lineage>
</organism>
<accession>A0A1J7GS74</accession>
<dbReference type="EMBL" id="CM007370">
    <property type="protein sequence ID" value="OIW03260.1"/>
    <property type="molecule type" value="Genomic_DNA"/>
</dbReference>
<protein>
    <submittedName>
        <fullName evidence="2">Uncharacterized protein</fullName>
    </submittedName>
</protein>
<sequence>MKEESPLALEILQFFNSTDTIVNQVSDAQSFDEGEQWVNDHSDWGEGYVIGDGGDDVDGESERKKQSKDNCSEADCDTSVPESLSVLEGLEVVANSFLGLERSQNDFSKSVKETSSKKDKRERVVVFQRCK</sequence>